<organism evidence="4 5">
    <name type="scientific">Glycine soja</name>
    <name type="common">Wild soybean</name>
    <dbReference type="NCBI Taxonomy" id="3848"/>
    <lineage>
        <taxon>Eukaryota</taxon>
        <taxon>Viridiplantae</taxon>
        <taxon>Streptophyta</taxon>
        <taxon>Embryophyta</taxon>
        <taxon>Tracheophyta</taxon>
        <taxon>Spermatophyta</taxon>
        <taxon>Magnoliopsida</taxon>
        <taxon>eudicotyledons</taxon>
        <taxon>Gunneridae</taxon>
        <taxon>Pentapetalae</taxon>
        <taxon>rosids</taxon>
        <taxon>fabids</taxon>
        <taxon>Fabales</taxon>
        <taxon>Fabaceae</taxon>
        <taxon>Papilionoideae</taxon>
        <taxon>50 kb inversion clade</taxon>
        <taxon>NPAAA clade</taxon>
        <taxon>indigoferoid/millettioid clade</taxon>
        <taxon>Phaseoleae</taxon>
        <taxon>Glycine</taxon>
        <taxon>Glycine subgen. Soja</taxon>
    </lineage>
</organism>
<comment type="caution">
    <text evidence="4">The sequence shown here is derived from an EMBL/GenBank/DDBJ whole genome shotgun (WGS) entry which is preliminary data.</text>
</comment>
<gene>
    <name evidence="4" type="ORF">D0Y65_042642</name>
</gene>
<dbReference type="PANTHER" id="PTHR47126:SF3">
    <property type="entry name" value="5'-ADENYLYLSULFATE REDUCTASE-LIKE 5"/>
    <property type="match status" value="1"/>
</dbReference>
<keyword evidence="2" id="KW-0732">Signal</keyword>
<protein>
    <submittedName>
        <fullName evidence="4">5'-adenylylsulfate reductase-like 5</fullName>
    </submittedName>
</protein>
<sequence>MATSLLLLLLITCFSLLPSSYSYSSPFPPSASFLYELQSQCSLATSPDPPLQVDGNFIEGVLSGRKRVGYISILFYASWCPLSCRMLPEFEILSSMFPQVQHVALEQSSALPSLYSKYGIHSLPAILLVNQTSRVRYHGPKILNFLVEFYERNTGLEAKDNAVVGQLSNLMSDEHSTMKGFSLKEIFNREPYLALSILFFCLRIILFVLPTIMSRLKEFWTSYASHLNMQIFGEVMERVLNVIDVKRIWTKLRLYKTRNFHERVRSARVLASSLASVSLGDSSAR</sequence>
<feature type="signal peptide" evidence="2">
    <location>
        <begin position="1"/>
        <end position="22"/>
    </location>
</feature>
<reference evidence="4 5" key="1">
    <citation type="submission" date="2018-09" db="EMBL/GenBank/DDBJ databases">
        <title>A high-quality reference genome of wild soybean provides a powerful tool to mine soybean genomes.</title>
        <authorList>
            <person name="Xie M."/>
            <person name="Chung C.Y.L."/>
            <person name="Li M.-W."/>
            <person name="Wong F.-L."/>
            <person name="Chan T.-F."/>
            <person name="Lam H.-M."/>
        </authorList>
    </citation>
    <scope>NUCLEOTIDE SEQUENCE [LARGE SCALE GENOMIC DNA]</scope>
    <source>
        <strain evidence="5">cv. W05</strain>
        <tissue evidence="4">Hypocotyl of etiolated seedlings</tissue>
    </source>
</reference>
<accession>A0A445GE79</accession>
<feature type="domain" description="Thioredoxin" evidence="3">
    <location>
        <begin position="71"/>
        <end position="146"/>
    </location>
</feature>
<keyword evidence="1" id="KW-0472">Membrane</keyword>
<evidence type="ECO:0000259" key="3">
    <source>
        <dbReference type="Pfam" id="PF00085"/>
    </source>
</evidence>
<evidence type="ECO:0000313" key="5">
    <source>
        <dbReference type="Proteomes" id="UP000289340"/>
    </source>
</evidence>
<dbReference type="InterPro" id="IPR013766">
    <property type="entry name" value="Thioredoxin_domain"/>
</dbReference>
<keyword evidence="1" id="KW-0812">Transmembrane</keyword>
<dbReference type="EMBL" id="QZWG01000016">
    <property type="protein sequence ID" value="RZB59495.1"/>
    <property type="molecule type" value="Genomic_DNA"/>
</dbReference>
<dbReference type="Pfam" id="PF00085">
    <property type="entry name" value="Thioredoxin"/>
    <property type="match status" value="1"/>
</dbReference>
<dbReference type="Gramene" id="XM_028349775.1">
    <property type="protein sequence ID" value="XP_028205576.1"/>
    <property type="gene ID" value="LOC114389158"/>
</dbReference>
<keyword evidence="5" id="KW-1185">Reference proteome</keyword>
<dbReference type="InterPro" id="IPR044794">
    <property type="entry name" value="APRL5/7"/>
</dbReference>
<dbReference type="InterPro" id="IPR036249">
    <property type="entry name" value="Thioredoxin-like_sf"/>
</dbReference>
<dbReference type="PANTHER" id="PTHR47126">
    <property type="entry name" value="5'-ADENYLYLSULFATE REDUCTASE-LIKE 7"/>
    <property type="match status" value="1"/>
</dbReference>
<evidence type="ECO:0000256" key="1">
    <source>
        <dbReference type="SAM" id="Phobius"/>
    </source>
</evidence>
<evidence type="ECO:0000313" key="4">
    <source>
        <dbReference type="EMBL" id="RZB59495.1"/>
    </source>
</evidence>
<keyword evidence="1" id="KW-1133">Transmembrane helix</keyword>
<dbReference type="SUPFAM" id="SSF52833">
    <property type="entry name" value="Thioredoxin-like"/>
    <property type="match status" value="1"/>
</dbReference>
<name>A0A445GE79_GLYSO</name>
<feature type="transmembrane region" description="Helical" evidence="1">
    <location>
        <begin position="192"/>
        <end position="212"/>
    </location>
</feature>
<feature type="chain" id="PRO_5019201183" evidence="2">
    <location>
        <begin position="23"/>
        <end position="285"/>
    </location>
</feature>
<dbReference type="AlphaFoldDB" id="A0A445GE79"/>
<dbReference type="Proteomes" id="UP000289340">
    <property type="component" value="Chromosome 16"/>
</dbReference>
<evidence type="ECO:0000256" key="2">
    <source>
        <dbReference type="SAM" id="SignalP"/>
    </source>
</evidence>
<proteinExistence type="predicted"/>
<dbReference type="Gene3D" id="3.40.30.10">
    <property type="entry name" value="Glutaredoxin"/>
    <property type="match status" value="1"/>
</dbReference>